<dbReference type="Gene3D" id="3.40.1010.10">
    <property type="entry name" value="Cobalt-precorrin-4 Transmethylase, Domain 1"/>
    <property type="match status" value="1"/>
</dbReference>
<dbReference type="InterPro" id="IPR006366">
    <property type="entry name" value="CobA/CysG_C"/>
</dbReference>
<dbReference type="NCBIfam" id="TIGR01469">
    <property type="entry name" value="cobA_cysG_Cterm"/>
    <property type="match status" value="1"/>
</dbReference>
<dbReference type="InterPro" id="IPR050161">
    <property type="entry name" value="Siro_Cobalamin_biosynth"/>
</dbReference>
<evidence type="ECO:0000259" key="7">
    <source>
        <dbReference type="Pfam" id="PF00590"/>
    </source>
</evidence>
<name>A0ABT8R7L8_9BACT</name>
<evidence type="ECO:0000313" key="8">
    <source>
        <dbReference type="EMBL" id="MDO1446757.1"/>
    </source>
</evidence>
<dbReference type="SUPFAM" id="SSF53790">
    <property type="entry name" value="Tetrapyrrole methylase"/>
    <property type="match status" value="1"/>
</dbReference>
<dbReference type="EC" id="2.1.1.107" evidence="1"/>
<reference evidence="8" key="1">
    <citation type="submission" date="2023-07" db="EMBL/GenBank/DDBJ databases">
        <title>The genome sequence of Rhodocytophaga aerolata KACC 12507.</title>
        <authorList>
            <person name="Zhang X."/>
        </authorList>
    </citation>
    <scope>NUCLEOTIDE SEQUENCE</scope>
    <source>
        <strain evidence="8">KACC 12507</strain>
    </source>
</reference>
<dbReference type="Pfam" id="PF00590">
    <property type="entry name" value="TP_methylase"/>
    <property type="match status" value="1"/>
</dbReference>
<dbReference type="RefSeq" id="WP_302037562.1">
    <property type="nucleotide sequence ID" value="NZ_JAUKPO010000005.1"/>
</dbReference>
<keyword evidence="2 8" id="KW-0489">Methyltransferase</keyword>
<evidence type="ECO:0000256" key="4">
    <source>
        <dbReference type="ARBA" id="ARBA00022691"/>
    </source>
</evidence>
<evidence type="ECO:0000313" key="9">
    <source>
        <dbReference type="Proteomes" id="UP001168528"/>
    </source>
</evidence>
<sequence>MKTPKLTLVGAGPGDPELISLKGIKALSQADVVLYDALVNADLLDYAPADSIKVFVGKRLGKCEYAQKDINDLIVYYALHHGHVVRLKGGDPFVFGRGYEEITHARGFHIETQVVPGISSCIAVPELQHIPLTCRGVNESFWVLTGTTMNHELSKDIHLAAQTSATLVILMGMKNLRQIAGIFHACGKAQTPVAIIQQGTWAEEKIAVSTMDNIADLAQEQGLSNPAVIVIGEIVSLHPQFVREEVARKFA</sequence>
<accession>A0ABT8R7L8</accession>
<proteinExistence type="predicted"/>
<comment type="pathway">
    <text evidence="6">Porphyrin-containing compound metabolism; siroheme biosynthesis; precorrin-2 from uroporphyrinogen III: step 1/1.</text>
</comment>
<dbReference type="InterPro" id="IPR014776">
    <property type="entry name" value="4pyrrole_Mease_sub2"/>
</dbReference>
<dbReference type="EMBL" id="JAUKPO010000005">
    <property type="protein sequence ID" value="MDO1446757.1"/>
    <property type="molecule type" value="Genomic_DNA"/>
</dbReference>
<feature type="domain" description="Tetrapyrrole methylase" evidence="7">
    <location>
        <begin position="5"/>
        <end position="214"/>
    </location>
</feature>
<gene>
    <name evidence="8" type="primary">cobA</name>
    <name evidence="8" type="ORF">Q0590_10870</name>
</gene>
<dbReference type="Proteomes" id="UP001168528">
    <property type="component" value="Unassembled WGS sequence"/>
</dbReference>
<evidence type="ECO:0000256" key="2">
    <source>
        <dbReference type="ARBA" id="ARBA00022603"/>
    </source>
</evidence>
<dbReference type="GO" id="GO:0004851">
    <property type="term" value="F:uroporphyrin-III C-methyltransferase activity"/>
    <property type="evidence" value="ECO:0007669"/>
    <property type="project" value="UniProtKB-EC"/>
</dbReference>
<dbReference type="PANTHER" id="PTHR45790:SF3">
    <property type="entry name" value="S-ADENOSYL-L-METHIONINE-DEPENDENT UROPORPHYRINOGEN III METHYLTRANSFERASE, CHLOROPLASTIC"/>
    <property type="match status" value="1"/>
</dbReference>
<comment type="caution">
    <text evidence="8">The sequence shown here is derived from an EMBL/GenBank/DDBJ whole genome shotgun (WGS) entry which is preliminary data.</text>
</comment>
<dbReference type="PANTHER" id="PTHR45790">
    <property type="entry name" value="SIROHEME SYNTHASE-RELATED"/>
    <property type="match status" value="1"/>
</dbReference>
<dbReference type="InterPro" id="IPR035996">
    <property type="entry name" value="4pyrrol_Methylase_sf"/>
</dbReference>
<organism evidence="8 9">
    <name type="scientific">Rhodocytophaga aerolata</name>
    <dbReference type="NCBI Taxonomy" id="455078"/>
    <lineage>
        <taxon>Bacteria</taxon>
        <taxon>Pseudomonadati</taxon>
        <taxon>Bacteroidota</taxon>
        <taxon>Cytophagia</taxon>
        <taxon>Cytophagales</taxon>
        <taxon>Rhodocytophagaceae</taxon>
        <taxon>Rhodocytophaga</taxon>
    </lineage>
</organism>
<dbReference type="GO" id="GO:0032259">
    <property type="term" value="P:methylation"/>
    <property type="evidence" value="ECO:0007669"/>
    <property type="project" value="UniProtKB-KW"/>
</dbReference>
<dbReference type="InterPro" id="IPR000878">
    <property type="entry name" value="4pyrrol_Mease"/>
</dbReference>
<evidence type="ECO:0000256" key="3">
    <source>
        <dbReference type="ARBA" id="ARBA00022679"/>
    </source>
</evidence>
<keyword evidence="9" id="KW-1185">Reference proteome</keyword>
<dbReference type="CDD" id="cd11642">
    <property type="entry name" value="SUMT"/>
    <property type="match status" value="1"/>
</dbReference>
<protein>
    <recommendedName>
        <fullName evidence="1">uroporphyrinogen-III C-methyltransferase</fullName>
        <ecNumber evidence="1">2.1.1.107</ecNumber>
    </recommendedName>
</protein>
<dbReference type="InterPro" id="IPR014777">
    <property type="entry name" value="4pyrrole_Mease_sub1"/>
</dbReference>
<keyword evidence="4" id="KW-0949">S-adenosyl-L-methionine</keyword>
<keyword evidence="5" id="KW-0627">Porphyrin biosynthesis</keyword>
<keyword evidence="3 8" id="KW-0808">Transferase</keyword>
<dbReference type="Gene3D" id="3.30.950.10">
    <property type="entry name" value="Methyltransferase, Cobalt-precorrin-4 Transmethylase, Domain 2"/>
    <property type="match status" value="1"/>
</dbReference>
<dbReference type="NCBIfam" id="NF004790">
    <property type="entry name" value="PRK06136.1"/>
    <property type="match status" value="1"/>
</dbReference>
<evidence type="ECO:0000256" key="5">
    <source>
        <dbReference type="ARBA" id="ARBA00023244"/>
    </source>
</evidence>
<evidence type="ECO:0000256" key="1">
    <source>
        <dbReference type="ARBA" id="ARBA00012162"/>
    </source>
</evidence>
<evidence type="ECO:0000256" key="6">
    <source>
        <dbReference type="ARBA" id="ARBA00025705"/>
    </source>
</evidence>